<dbReference type="EMBL" id="JOWA01000090">
    <property type="protein sequence ID" value="KEZ43944.1"/>
    <property type="molecule type" value="Genomic_DNA"/>
</dbReference>
<dbReference type="RefSeq" id="XP_016643743.1">
    <property type="nucleotide sequence ID" value="XM_016786767.1"/>
</dbReference>
<keyword evidence="4" id="KW-1185">Reference proteome</keyword>
<proteinExistence type="predicted"/>
<dbReference type="Pfam" id="PF12697">
    <property type="entry name" value="Abhydrolase_6"/>
    <property type="match status" value="1"/>
</dbReference>
<evidence type="ECO:0000259" key="2">
    <source>
        <dbReference type="Pfam" id="PF12697"/>
    </source>
</evidence>
<dbReference type="OrthoDB" id="408373at2759"/>
<dbReference type="AlphaFoldDB" id="A0A084G9D2"/>
<feature type="region of interest" description="Disordered" evidence="1">
    <location>
        <begin position="294"/>
        <end position="315"/>
    </location>
</feature>
<dbReference type="InterPro" id="IPR029058">
    <property type="entry name" value="AB_hydrolase_fold"/>
</dbReference>
<evidence type="ECO:0000256" key="1">
    <source>
        <dbReference type="SAM" id="MobiDB-lite"/>
    </source>
</evidence>
<comment type="caution">
    <text evidence="3">The sequence shown here is derived from an EMBL/GenBank/DDBJ whole genome shotgun (WGS) entry which is preliminary data.</text>
</comment>
<sequence length="326" mass="35783">MSRNPTVVVVPGAWHPASCVDPFCESLKKAGFPSKSITLRSVGNADISVSDDVAHIKSVIEPLVQGGEDVILIVHSYAGFPGTGAIAGLDKKGIKARGEKGGVLGIVFLASFVPLEGETLVSLLGGSLLWWMTDNIRDTHLYDTPKKEIVAPRFVQFCAAMLLAVLSTNTDMHGAADLEVPHFEVDVIFPLRLLRDFELIWGIMPYSHGYVPRGTTYDLGNLTDPDPLEDNNSDTATPTDNTNATDWITRKQVHESYMLQLYLHWPEQESRCGFDVGIFKEPLMFSVEVQYHTSDKSPPISLSSRSKENGKKSGSTVPCFSVDRVF</sequence>
<dbReference type="HOGENOM" id="CLU_852998_0_0_1"/>
<organism evidence="3 4">
    <name type="scientific">Pseudallescheria apiosperma</name>
    <name type="common">Scedosporium apiospermum</name>
    <dbReference type="NCBI Taxonomy" id="563466"/>
    <lineage>
        <taxon>Eukaryota</taxon>
        <taxon>Fungi</taxon>
        <taxon>Dikarya</taxon>
        <taxon>Ascomycota</taxon>
        <taxon>Pezizomycotina</taxon>
        <taxon>Sordariomycetes</taxon>
        <taxon>Hypocreomycetidae</taxon>
        <taxon>Microascales</taxon>
        <taxon>Microascaceae</taxon>
        <taxon>Scedosporium</taxon>
    </lineage>
</organism>
<dbReference type="InterPro" id="IPR052897">
    <property type="entry name" value="Sec-Metab_Biosynth_Hydrolase"/>
</dbReference>
<evidence type="ECO:0000313" key="4">
    <source>
        <dbReference type="Proteomes" id="UP000028545"/>
    </source>
</evidence>
<accession>A0A084G9D2</accession>
<name>A0A084G9D2_PSEDA</name>
<dbReference type="SUPFAM" id="SSF53474">
    <property type="entry name" value="alpha/beta-Hydrolases"/>
    <property type="match status" value="1"/>
</dbReference>
<evidence type="ECO:0000313" key="3">
    <source>
        <dbReference type="EMBL" id="KEZ43944.1"/>
    </source>
</evidence>
<gene>
    <name evidence="3" type="ORF">SAPIO_CDS4137</name>
</gene>
<feature type="compositionally biased region" description="Low complexity" evidence="1">
    <location>
        <begin position="233"/>
        <end position="243"/>
    </location>
</feature>
<dbReference type="GeneID" id="27723209"/>
<dbReference type="KEGG" id="sapo:SAPIO_CDS4137"/>
<dbReference type="InterPro" id="IPR000073">
    <property type="entry name" value="AB_hydrolase_1"/>
</dbReference>
<dbReference type="PANTHER" id="PTHR37017">
    <property type="entry name" value="AB HYDROLASE-1 DOMAIN-CONTAINING PROTEIN-RELATED"/>
    <property type="match status" value="1"/>
</dbReference>
<dbReference type="PANTHER" id="PTHR37017:SF13">
    <property type="entry name" value="AB HYDROLASE-1 DOMAIN-CONTAINING PROTEIN"/>
    <property type="match status" value="1"/>
</dbReference>
<reference evidence="3 4" key="1">
    <citation type="journal article" date="2014" name="Genome Announc.">
        <title>Draft genome sequence of the pathogenic fungus Scedosporium apiospermum.</title>
        <authorList>
            <person name="Vandeputte P."/>
            <person name="Ghamrawi S."/>
            <person name="Rechenmann M."/>
            <person name="Iltis A."/>
            <person name="Giraud S."/>
            <person name="Fleury M."/>
            <person name="Thornton C."/>
            <person name="Delhaes L."/>
            <person name="Meyer W."/>
            <person name="Papon N."/>
            <person name="Bouchara J.P."/>
        </authorList>
    </citation>
    <scope>NUCLEOTIDE SEQUENCE [LARGE SCALE GENOMIC DNA]</scope>
    <source>
        <strain evidence="3 4">IHEM 14462</strain>
    </source>
</reference>
<dbReference type="Gene3D" id="3.40.50.1820">
    <property type="entry name" value="alpha/beta hydrolase"/>
    <property type="match status" value="1"/>
</dbReference>
<dbReference type="Proteomes" id="UP000028545">
    <property type="component" value="Unassembled WGS sequence"/>
</dbReference>
<feature type="region of interest" description="Disordered" evidence="1">
    <location>
        <begin position="221"/>
        <end position="243"/>
    </location>
</feature>
<dbReference type="VEuPathDB" id="FungiDB:SAPIO_CDS4137"/>
<feature type="domain" description="AB hydrolase-1" evidence="2">
    <location>
        <begin position="7"/>
        <end position="144"/>
    </location>
</feature>
<protein>
    <recommendedName>
        <fullName evidence="2">AB hydrolase-1 domain-containing protein</fullName>
    </recommendedName>
</protein>